<dbReference type="GO" id="GO:0006508">
    <property type="term" value="P:proteolysis"/>
    <property type="evidence" value="ECO:0007669"/>
    <property type="project" value="UniProtKB-KW"/>
</dbReference>
<dbReference type="GO" id="GO:0005615">
    <property type="term" value="C:extracellular space"/>
    <property type="evidence" value="ECO:0007669"/>
    <property type="project" value="TreeGrafter"/>
</dbReference>
<organism evidence="18 19">
    <name type="scientific">Trichomalopsis sarcophagae</name>
    <dbReference type="NCBI Taxonomy" id="543379"/>
    <lineage>
        <taxon>Eukaryota</taxon>
        <taxon>Metazoa</taxon>
        <taxon>Ecdysozoa</taxon>
        <taxon>Arthropoda</taxon>
        <taxon>Hexapoda</taxon>
        <taxon>Insecta</taxon>
        <taxon>Pterygota</taxon>
        <taxon>Neoptera</taxon>
        <taxon>Endopterygota</taxon>
        <taxon>Hymenoptera</taxon>
        <taxon>Apocrita</taxon>
        <taxon>Proctotrupomorpha</taxon>
        <taxon>Chalcidoidea</taxon>
        <taxon>Pteromalidae</taxon>
        <taxon>Pteromalinae</taxon>
        <taxon>Trichomalopsis</taxon>
    </lineage>
</organism>
<dbReference type="EMBL" id="NNAY01001310">
    <property type="protein sequence ID" value="OXU24399.1"/>
    <property type="molecule type" value="Genomic_DNA"/>
</dbReference>
<dbReference type="InterPro" id="IPR000834">
    <property type="entry name" value="Peptidase_M14"/>
</dbReference>
<dbReference type="InterPro" id="IPR003146">
    <property type="entry name" value="M14A_act_pep"/>
</dbReference>
<evidence type="ECO:0000256" key="1">
    <source>
        <dbReference type="ARBA" id="ARBA00001947"/>
    </source>
</evidence>
<evidence type="ECO:0000259" key="17">
    <source>
        <dbReference type="PROSITE" id="PS52035"/>
    </source>
</evidence>
<dbReference type="SUPFAM" id="SSF54897">
    <property type="entry name" value="Protease propeptides/inhibitors"/>
    <property type="match status" value="1"/>
</dbReference>
<dbReference type="SMART" id="SM00631">
    <property type="entry name" value="Zn_pept"/>
    <property type="match status" value="1"/>
</dbReference>
<dbReference type="CDD" id="cd03860">
    <property type="entry name" value="M14_CP_A-B_like"/>
    <property type="match status" value="1"/>
</dbReference>
<evidence type="ECO:0000256" key="9">
    <source>
        <dbReference type="ARBA" id="ARBA00022801"/>
    </source>
</evidence>
<comment type="caution">
    <text evidence="18">The sequence shown here is derived from an EMBL/GenBank/DDBJ whole genome shotgun (WGS) entry which is preliminary data.</text>
</comment>
<gene>
    <name evidence="18" type="ORF">TSAR_012888</name>
</gene>
<feature type="domain" description="Peptidase M14" evidence="17">
    <location>
        <begin position="120"/>
        <end position="438"/>
    </location>
</feature>
<dbReference type="FunFam" id="3.40.630.10:FF:000040">
    <property type="entry name" value="zinc carboxypeptidase"/>
    <property type="match status" value="1"/>
</dbReference>
<dbReference type="PROSITE" id="PS00133">
    <property type="entry name" value="CARBOXYPEPT_ZN_2"/>
    <property type="match status" value="1"/>
</dbReference>
<evidence type="ECO:0000256" key="8">
    <source>
        <dbReference type="ARBA" id="ARBA00022729"/>
    </source>
</evidence>
<comment type="function">
    <text evidence="13">Involved in the digestion of the blood meal.</text>
</comment>
<dbReference type="AlphaFoldDB" id="A0A232F1J1"/>
<protein>
    <recommendedName>
        <fullName evidence="14">Zinc carboxypeptidase A 1</fullName>
    </recommendedName>
</protein>
<evidence type="ECO:0000256" key="7">
    <source>
        <dbReference type="ARBA" id="ARBA00022723"/>
    </source>
</evidence>
<keyword evidence="6" id="KW-0645">Protease</keyword>
<dbReference type="PRINTS" id="PR00765">
    <property type="entry name" value="CRBOXYPTASEA"/>
</dbReference>
<dbReference type="FunFam" id="3.30.70.340:FF:000002">
    <property type="entry name" value="Carboxypeptidase A"/>
    <property type="match status" value="1"/>
</dbReference>
<evidence type="ECO:0000256" key="16">
    <source>
        <dbReference type="SAM" id="SignalP"/>
    </source>
</evidence>
<keyword evidence="9" id="KW-0378">Hydrolase</keyword>
<evidence type="ECO:0000256" key="14">
    <source>
        <dbReference type="ARBA" id="ARBA00069039"/>
    </source>
</evidence>
<accession>A0A232F1J1</accession>
<keyword evidence="11" id="KW-0482">Metalloprotease</keyword>
<keyword evidence="12" id="KW-1015">Disulfide bond</keyword>
<dbReference type="PROSITE" id="PS00132">
    <property type="entry name" value="CARBOXYPEPT_ZN_1"/>
    <property type="match status" value="1"/>
</dbReference>
<keyword evidence="4" id="KW-0964">Secreted</keyword>
<evidence type="ECO:0000256" key="3">
    <source>
        <dbReference type="ARBA" id="ARBA00005988"/>
    </source>
</evidence>
<dbReference type="PROSITE" id="PS52035">
    <property type="entry name" value="PEPTIDASE_M14"/>
    <property type="match status" value="1"/>
</dbReference>
<dbReference type="InterPro" id="IPR057246">
    <property type="entry name" value="CARBOXYPEPT_ZN_1"/>
</dbReference>
<evidence type="ECO:0000313" key="19">
    <source>
        <dbReference type="Proteomes" id="UP000215335"/>
    </source>
</evidence>
<proteinExistence type="inferred from homology"/>
<evidence type="ECO:0000256" key="5">
    <source>
        <dbReference type="ARBA" id="ARBA00022645"/>
    </source>
</evidence>
<feature type="chain" id="PRO_5012534009" description="Zinc carboxypeptidase A 1" evidence="16">
    <location>
        <begin position="19"/>
        <end position="449"/>
    </location>
</feature>
<sequence length="449" mass="50900">MLFVWIALVALSSTGTYCQQASFRNYQVFRIVPSSLEQLEVLRQLEDTGNAGGYSYWIGPSFVSSKVDLMVAPDHLDEFTELMNATDMSYHMYVKDVQKLIDQEQRSSEIRQAGSFGWTSYHTLDEIYAWMDQLAKDHPDNVELLVGGRTYQGREIRGVKLSFGSEKPGVFVEGGIHAREWISPATVTYLIDQFLNSQEPEVRELAESHDWYMFPSFNPDGYVHTHTSNRLWRKTLSKSGILCKGADANRNWGFKWMSGGASRNPCMETYAGKSAFSEIETRTMSEFIKSLSGKLFAYISFHSYSQLLLFPYGHTTEHLDNYDESVSATIALYYGSYVIYQCIITTFRFIQQKAMGTKAITALARRYGTKYTTGNIAETIYVASGSSMDWVKDTLKVPVSFTYELRDTGKHGFILPADQIIPNCEEVLDSFVAMFKEALKLGYPKTSGQ</sequence>
<dbReference type="Proteomes" id="UP000215335">
    <property type="component" value="Unassembled WGS sequence"/>
</dbReference>
<evidence type="ECO:0000256" key="10">
    <source>
        <dbReference type="ARBA" id="ARBA00022833"/>
    </source>
</evidence>
<dbReference type="SUPFAM" id="SSF53187">
    <property type="entry name" value="Zn-dependent exopeptidases"/>
    <property type="match status" value="1"/>
</dbReference>
<dbReference type="PANTHER" id="PTHR11705:SF153">
    <property type="entry name" value="ZINC CARBOXYPEPTIDASE A 1-LIKE PROTEIN"/>
    <property type="match status" value="1"/>
</dbReference>
<evidence type="ECO:0000256" key="11">
    <source>
        <dbReference type="ARBA" id="ARBA00023049"/>
    </source>
</evidence>
<evidence type="ECO:0000313" key="18">
    <source>
        <dbReference type="EMBL" id="OXU24399.1"/>
    </source>
</evidence>
<keyword evidence="8 16" id="KW-0732">Signal</keyword>
<feature type="signal peptide" evidence="16">
    <location>
        <begin position="1"/>
        <end position="18"/>
    </location>
</feature>
<evidence type="ECO:0000256" key="13">
    <source>
        <dbReference type="ARBA" id="ARBA00057299"/>
    </source>
</evidence>
<comment type="cofactor">
    <cofactor evidence="1">
        <name>Zn(2+)</name>
        <dbReference type="ChEBI" id="CHEBI:29105"/>
    </cofactor>
</comment>
<dbReference type="GO" id="GO:0004181">
    <property type="term" value="F:metallocarboxypeptidase activity"/>
    <property type="evidence" value="ECO:0007669"/>
    <property type="project" value="InterPro"/>
</dbReference>
<feature type="active site" description="Proton donor/acceptor" evidence="15">
    <location>
        <position position="404"/>
    </location>
</feature>
<dbReference type="PANTHER" id="PTHR11705">
    <property type="entry name" value="PROTEASE FAMILY M14 CARBOXYPEPTIDASE A,B"/>
    <property type="match status" value="1"/>
</dbReference>
<dbReference type="Pfam" id="PF00246">
    <property type="entry name" value="Peptidase_M14"/>
    <property type="match status" value="1"/>
</dbReference>
<keyword evidence="10" id="KW-0862">Zinc</keyword>
<evidence type="ECO:0000256" key="12">
    <source>
        <dbReference type="ARBA" id="ARBA00023157"/>
    </source>
</evidence>
<dbReference type="InterPro" id="IPR036990">
    <property type="entry name" value="M14A-like_propep"/>
</dbReference>
<reference evidence="18 19" key="1">
    <citation type="journal article" date="2017" name="Curr. Biol.">
        <title>The Evolution of Venom by Co-option of Single-Copy Genes.</title>
        <authorList>
            <person name="Martinson E.O."/>
            <person name="Mrinalini"/>
            <person name="Kelkar Y.D."/>
            <person name="Chang C.H."/>
            <person name="Werren J.H."/>
        </authorList>
    </citation>
    <scope>NUCLEOTIDE SEQUENCE [LARGE SCALE GENOMIC DNA]</scope>
    <source>
        <strain evidence="18 19">Alberta</strain>
        <tissue evidence="18">Whole body</tissue>
    </source>
</reference>
<dbReference type="Gene3D" id="3.40.630.10">
    <property type="entry name" value="Zn peptidases"/>
    <property type="match status" value="1"/>
</dbReference>
<comment type="similarity">
    <text evidence="3 15">Belongs to the peptidase M14 family.</text>
</comment>
<dbReference type="STRING" id="543379.A0A232F1J1"/>
<name>A0A232F1J1_9HYME</name>
<dbReference type="Pfam" id="PF02244">
    <property type="entry name" value="Propep_M14"/>
    <property type="match status" value="1"/>
</dbReference>
<comment type="subcellular location">
    <subcellularLocation>
        <location evidence="2">Secreted</location>
    </subcellularLocation>
</comment>
<dbReference type="InterPro" id="IPR057247">
    <property type="entry name" value="CARBOXYPEPT_ZN_2"/>
</dbReference>
<dbReference type="Gene3D" id="3.30.70.340">
    <property type="entry name" value="Metallocarboxypeptidase-like"/>
    <property type="match status" value="1"/>
</dbReference>
<evidence type="ECO:0000256" key="4">
    <source>
        <dbReference type="ARBA" id="ARBA00022525"/>
    </source>
</evidence>
<evidence type="ECO:0000256" key="15">
    <source>
        <dbReference type="PROSITE-ProRule" id="PRU01379"/>
    </source>
</evidence>
<dbReference type="GO" id="GO:0008270">
    <property type="term" value="F:zinc ion binding"/>
    <property type="evidence" value="ECO:0007669"/>
    <property type="project" value="InterPro"/>
</dbReference>
<evidence type="ECO:0000256" key="6">
    <source>
        <dbReference type="ARBA" id="ARBA00022670"/>
    </source>
</evidence>
<keyword evidence="7" id="KW-0479">Metal-binding</keyword>
<keyword evidence="5" id="KW-0121">Carboxypeptidase</keyword>
<dbReference type="OrthoDB" id="3626597at2759"/>
<evidence type="ECO:0000256" key="2">
    <source>
        <dbReference type="ARBA" id="ARBA00004613"/>
    </source>
</evidence>
<keyword evidence="19" id="KW-1185">Reference proteome</keyword>